<evidence type="ECO:0000313" key="1">
    <source>
        <dbReference type="EMBL" id="ARJ57120.1"/>
    </source>
</evidence>
<dbReference type="EMBL" id="CP020867">
    <property type="protein sequence ID" value="ARJ57120.1"/>
    <property type="molecule type" value="Genomic_DNA"/>
</dbReference>
<evidence type="ECO:0000313" key="2">
    <source>
        <dbReference type="Proteomes" id="UP000192902"/>
    </source>
</evidence>
<reference evidence="1 2" key="1">
    <citation type="submission" date="2017-04" db="EMBL/GenBank/DDBJ databases">
        <title>Complete genome sequence of the Campylobacter cuniculorum type strain LMG24588.</title>
        <authorList>
            <person name="Miller W.G."/>
            <person name="Yee E."/>
            <person name="Revez J."/>
            <person name="Bono J.L."/>
            <person name="Rossi M."/>
        </authorList>
    </citation>
    <scope>NUCLEOTIDE SEQUENCE [LARGE SCALE GENOMIC DNA]</scope>
    <source>
        <strain evidence="1 2">LMG 24588</strain>
    </source>
</reference>
<dbReference type="STRING" id="1121267.CCUN_1537"/>
<dbReference type="KEGG" id="ccun:CCUN_1537"/>
<accession>A0A1W6BYL0</accession>
<organism evidence="1 2">
    <name type="scientific">Campylobacter cuniculorum DSM 23162 = LMG 24588</name>
    <dbReference type="NCBI Taxonomy" id="1121267"/>
    <lineage>
        <taxon>Bacteria</taxon>
        <taxon>Pseudomonadati</taxon>
        <taxon>Campylobacterota</taxon>
        <taxon>Epsilonproteobacteria</taxon>
        <taxon>Campylobacterales</taxon>
        <taxon>Campylobacteraceae</taxon>
        <taxon>Campylobacter</taxon>
    </lineage>
</organism>
<dbReference type="AlphaFoldDB" id="A0A1W6BYL0"/>
<proteinExistence type="predicted"/>
<dbReference type="RefSeq" id="WP_027305980.1">
    <property type="nucleotide sequence ID" value="NZ_CP020867.1"/>
</dbReference>
<gene>
    <name evidence="1" type="ORF">CCUN_1537</name>
</gene>
<protein>
    <submittedName>
        <fullName evidence="1">Uncharacterized protein</fullName>
    </submittedName>
</protein>
<sequence length="229" mass="27007">MKATYLDYSVKELKDLGVNVNVELKTDIVTTSKDLERFLFENLGEEEEKGVFYKGRYFSIKGDEFRENPLSYEDFKLFFNRESLDNFNLNGLINNELMDKKGRVLSENEFKEDYYSIEECEAFLRKNDYLYFLIGIQSHSNSQISLYESDKTLIKNFGSEGFFGFFYMSKKDFKKTYYNDTSLLLKHMREGMERLEHYLMGNVYSLVIDGVVENTIYGFDIKESLEGVI</sequence>
<name>A0A1W6BYL0_9BACT</name>
<dbReference type="Proteomes" id="UP000192902">
    <property type="component" value="Chromosome"/>
</dbReference>